<dbReference type="InterPro" id="IPR001647">
    <property type="entry name" value="HTH_TetR"/>
</dbReference>
<accession>A0ABR6BCM7</accession>
<keyword evidence="1 2" id="KW-0238">DNA-binding</keyword>
<evidence type="ECO:0000259" key="3">
    <source>
        <dbReference type="PROSITE" id="PS50977"/>
    </source>
</evidence>
<name>A0ABR6BCM7_9PSEU</name>
<dbReference type="SUPFAM" id="SSF48498">
    <property type="entry name" value="Tetracyclin repressor-like, C-terminal domain"/>
    <property type="match status" value="1"/>
</dbReference>
<dbReference type="InterPro" id="IPR036271">
    <property type="entry name" value="Tet_transcr_reg_TetR-rel_C_sf"/>
</dbReference>
<dbReference type="Gene3D" id="1.10.357.10">
    <property type="entry name" value="Tetracycline Repressor, domain 2"/>
    <property type="match status" value="1"/>
</dbReference>
<comment type="caution">
    <text evidence="4">The sequence shown here is derived from an EMBL/GenBank/DDBJ whole genome shotgun (WGS) entry which is preliminary data.</text>
</comment>
<evidence type="ECO:0000256" key="1">
    <source>
        <dbReference type="ARBA" id="ARBA00023125"/>
    </source>
</evidence>
<evidence type="ECO:0000313" key="4">
    <source>
        <dbReference type="EMBL" id="MBA8924625.1"/>
    </source>
</evidence>
<dbReference type="RefSeq" id="WP_025357848.1">
    <property type="nucleotide sequence ID" value="NZ_BAAABQ010000001.1"/>
</dbReference>
<dbReference type="PANTHER" id="PTHR30055:SF241">
    <property type="entry name" value="TRANSCRIPTIONAL REGULATORY PROTEIN"/>
    <property type="match status" value="1"/>
</dbReference>
<proteinExistence type="predicted"/>
<dbReference type="PRINTS" id="PR00455">
    <property type="entry name" value="HTHTETR"/>
</dbReference>
<dbReference type="Pfam" id="PF00440">
    <property type="entry name" value="TetR_N"/>
    <property type="match status" value="1"/>
</dbReference>
<dbReference type="Proteomes" id="UP000517916">
    <property type="component" value="Unassembled WGS sequence"/>
</dbReference>
<dbReference type="InterPro" id="IPR009057">
    <property type="entry name" value="Homeodomain-like_sf"/>
</dbReference>
<gene>
    <name evidence="4" type="ORF">BC739_001822</name>
</gene>
<reference evidence="4 5" key="1">
    <citation type="submission" date="2020-08" db="EMBL/GenBank/DDBJ databases">
        <title>Genomic Encyclopedia of Archaeal and Bacterial Type Strains, Phase II (KMG-II): from individual species to whole genera.</title>
        <authorList>
            <person name="Goeker M."/>
        </authorList>
    </citation>
    <scope>NUCLEOTIDE SEQUENCE [LARGE SCALE GENOMIC DNA]</scope>
    <source>
        <strain evidence="4 5">DSM 43850</strain>
    </source>
</reference>
<dbReference type="EMBL" id="JACJID010000001">
    <property type="protein sequence ID" value="MBA8924625.1"/>
    <property type="molecule type" value="Genomic_DNA"/>
</dbReference>
<dbReference type="InterPro" id="IPR041583">
    <property type="entry name" value="TetR_C_31"/>
</dbReference>
<evidence type="ECO:0000256" key="2">
    <source>
        <dbReference type="PROSITE-ProRule" id="PRU00335"/>
    </source>
</evidence>
<dbReference type="Pfam" id="PF17940">
    <property type="entry name" value="TetR_C_31"/>
    <property type="match status" value="1"/>
</dbReference>
<sequence>MSPRPTREQTQRQTRARLLAAAAELIADHGVNGTSIEQIADRAGYSRGAFYSNFKDKYDLVLELLLDQTRQGIDEVSALDHSTLEPLRQYNRDRAPHITSWLTLRMELFLHVLRHPELRPRLAEREHLARTALQAGIEHHFASTGRTPPADPAQLALIVHALEDGLLIQKSLTPDELPDDLAVDAYLLLIRSWTALSDKENPT</sequence>
<dbReference type="PANTHER" id="PTHR30055">
    <property type="entry name" value="HTH-TYPE TRANSCRIPTIONAL REGULATOR RUTR"/>
    <property type="match status" value="1"/>
</dbReference>
<dbReference type="SUPFAM" id="SSF46689">
    <property type="entry name" value="Homeodomain-like"/>
    <property type="match status" value="1"/>
</dbReference>
<dbReference type="PROSITE" id="PS50977">
    <property type="entry name" value="HTH_TETR_2"/>
    <property type="match status" value="1"/>
</dbReference>
<evidence type="ECO:0000313" key="5">
    <source>
        <dbReference type="Proteomes" id="UP000517916"/>
    </source>
</evidence>
<feature type="domain" description="HTH tetR-type" evidence="3">
    <location>
        <begin position="12"/>
        <end position="72"/>
    </location>
</feature>
<protein>
    <submittedName>
        <fullName evidence="4">AcrR family transcriptional regulator</fullName>
    </submittedName>
</protein>
<dbReference type="InterPro" id="IPR050109">
    <property type="entry name" value="HTH-type_TetR-like_transc_reg"/>
</dbReference>
<organism evidence="4 5">
    <name type="scientific">Kutzneria viridogrisea</name>
    <dbReference type="NCBI Taxonomy" id="47990"/>
    <lineage>
        <taxon>Bacteria</taxon>
        <taxon>Bacillati</taxon>
        <taxon>Actinomycetota</taxon>
        <taxon>Actinomycetes</taxon>
        <taxon>Pseudonocardiales</taxon>
        <taxon>Pseudonocardiaceae</taxon>
        <taxon>Kutzneria</taxon>
    </lineage>
</organism>
<feature type="DNA-binding region" description="H-T-H motif" evidence="2">
    <location>
        <begin position="35"/>
        <end position="54"/>
    </location>
</feature>
<keyword evidence="5" id="KW-1185">Reference proteome</keyword>